<dbReference type="GO" id="GO:0006511">
    <property type="term" value="P:ubiquitin-dependent protein catabolic process"/>
    <property type="evidence" value="ECO:0007669"/>
    <property type="project" value="TreeGrafter"/>
</dbReference>
<feature type="region of interest" description="Disordered" evidence="2">
    <location>
        <begin position="51"/>
        <end position="158"/>
    </location>
</feature>
<dbReference type="Pfam" id="PF13639">
    <property type="entry name" value="zf-RING_2"/>
    <property type="match status" value="1"/>
</dbReference>
<dbReference type="PROSITE" id="PS50089">
    <property type="entry name" value="ZF_RING_2"/>
    <property type="match status" value="1"/>
</dbReference>
<gene>
    <name evidence="4" type="ORF">Cboi02_000091600</name>
</gene>
<dbReference type="Proteomes" id="UP001165120">
    <property type="component" value="Unassembled WGS sequence"/>
</dbReference>
<dbReference type="PANTHER" id="PTHR22765">
    <property type="entry name" value="RING FINGER AND PROTEASE ASSOCIATED DOMAIN-CONTAINING"/>
    <property type="match status" value="1"/>
</dbReference>
<feature type="compositionally biased region" description="Low complexity" evidence="2">
    <location>
        <begin position="120"/>
        <end position="130"/>
    </location>
</feature>
<keyword evidence="5" id="KW-1185">Reference proteome</keyword>
<feature type="compositionally biased region" description="Polar residues" evidence="2">
    <location>
        <begin position="276"/>
        <end position="293"/>
    </location>
</feature>
<dbReference type="AlphaFoldDB" id="A0A9W6WFR5"/>
<feature type="region of interest" description="Disordered" evidence="2">
    <location>
        <begin position="270"/>
        <end position="293"/>
    </location>
</feature>
<name>A0A9W6WFR5_CANBO</name>
<feature type="compositionally biased region" description="Acidic residues" evidence="2">
    <location>
        <begin position="400"/>
        <end position="412"/>
    </location>
</feature>
<feature type="region of interest" description="Disordered" evidence="2">
    <location>
        <begin position="394"/>
        <end position="470"/>
    </location>
</feature>
<feature type="compositionally biased region" description="Polar residues" evidence="2">
    <location>
        <begin position="206"/>
        <end position="215"/>
    </location>
</feature>
<organism evidence="4 5">
    <name type="scientific">Candida boidinii</name>
    <name type="common">Yeast</name>
    <dbReference type="NCBI Taxonomy" id="5477"/>
    <lineage>
        <taxon>Eukaryota</taxon>
        <taxon>Fungi</taxon>
        <taxon>Dikarya</taxon>
        <taxon>Ascomycota</taxon>
        <taxon>Saccharomycotina</taxon>
        <taxon>Pichiomycetes</taxon>
        <taxon>Pichiales</taxon>
        <taxon>Pichiaceae</taxon>
        <taxon>Ogataea</taxon>
        <taxon>Ogataea/Candida clade</taxon>
    </lineage>
</organism>
<proteinExistence type="predicted"/>
<evidence type="ECO:0000313" key="4">
    <source>
        <dbReference type="EMBL" id="GME67510.1"/>
    </source>
</evidence>
<feature type="compositionally biased region" description="Low complexity" evidence="2">
    <location>
        <begin position="56"/>
        <end position="112"/>
    </location>
</feature>
<evidence type="ECO:0000256" key="1">
    <source>
        <dbReference type="PROSITE-ProRule" id="PRU00175"/>
    </source>
</evidence>
<dbReference type="GO" id="GO:0061630">
    <property type="term" value="F:ubiquitin protein ligase activity"/>
    <property type="evidence" value="ECO:0007669"/>
    <property type="project" value="TreeGrafter"/>
</dbReference>
<feature type="compositionally biased region" description="Low complexity" evidence="2">
    <location>
        <begin position="782"/>
        <end position="792"/>
    </location>
</feature>
<evidence type="ECO:0000256" key="2">
    <source>
        <dbReference type="SAM" id="MobiDB-lite"/>
    </source>
</evidence>
<feature type="region of interest" description="Disordered" evidence="2">
    <location>
        <begin position="829"/>
        <end position="907"/>
    </location>
</feature>
<feature type="compositionally biased region" description="Polar residues" evidence="2">
    <location>
        <begin position="879"/>
        <end position="899"/>
    </location>
</feature>
<dbReference type="EMBL" id="BSXN01000186">
    <property type="protein sequence ID" value="GME67510.1"/>
    <property type="molecule type" value="Genomic_DNA"/>
</dbReference>
<feature type="compositionally biased region" description="Low complexity" evidence="2">
    <location>
        <begin position="571"/>
        <end position="587"/>
    </location>
</feature>
<feature type="compositionally biased region" description="Low complexity" evidence="2">
    <location>
        <begin position="596"/>
        <end position="610"/>
    </location>
</feature>
<keyword evidence="1" id="KW-0479">Metal-binding</keyword>
<feature type="compositionally biased region" description="Low complexity" evidence="2">
    <location>
        <begin position="749"/>
        <end position="759"/>
    </location>
</feature>
<feature type="compositionally biased region" description="Low complexity" evidence="2">
    <location>
        <begin position="216"/>
        <end position="235"/>
    </location>
</feature>
<dbReference type="PANTHER" id="PTHR22765:SF434">
    <property type="entry name" value="GB|AAD18119.1-RELATED"/>
    <property type="match status" value="1"/>
</dbReference>
<accession>A0A9W6WFR5</accession>
<dbReference type="SMART" id="SM00184">
    <property type="entry name" value="RING"/>
    <property type="match status" value="1"/>
</dbReference>
<evidence type="ECO:0000313" key="5">
    <source>
        <dbReference type="Proteomes" id="UP001165120"/>
    </source>
</evidence>
<feature type="domain" description="RING-type" evidence="3">
    <location>
        <begin position="480"/>
        <end position="507"/>
    </location>
</feature>
<feature type="compositionally biased region" description="Polar residues" evidence="2">
    <location>
        <begin position="421"/>
        <end position="432"/>
    </location>
</feature>
<dbReference type="Gene3D" id="3.30.40.10">
    <property type="entry name" value="Zinc/RING finger domain, C3HC4 (zinc finger)"/>
    <property type="match status" value="1"/>
</dbReference>
<feature type="compositionally biased region" description="Polar residues" evidence="2">
    <location>
        <begin position="618"/>
        <end position="635"/>
    </location>
</feature>
<evidence type="ECO:0000259" key="3">
    <source>
        <dbReference type="PROSITE" id="PS50089"/>
    </source>
</evidence>
<feature type="region of interest" description="Disordered" evidence="2">
    <location>
        <begin position="563"/>
        <end position="635"/>
    </location>
</feature>
<comment type="caution">
    <text evidence="4">The sequence shown here is derived from an EMBL/GenBank/DDBJ whole genome shotgun (WGS) entry which is preliminary data.</text>
</comment>
<dbReference type="GO" id="GO:0008270">
    <property type="term" value="F:zinc ion binding"/>
    <property type="evidence" value="ECO:0007669"/>
    <property type="project" value="UniProtKB-KW"/>
</dbReference>
<dbReference type="InterPro" id="IPR051826">
    <property type="entry name" value="E3_ubiquitin-ligase_domain"/>
</dbReference>
<feature type="compositionally biased region" description="Low complexity" evidence="2">
    <location>
        <begin position="847"/>
        <end position="872"/>
    </location>
</feature>
<feature type="region of interest" description="Disordered" evidence="2">
    <location>
        <begin position="189"/>
        <end position="235"/>
    </location>
</feature>
<reference evidence="4" key="1">
    <citation type="submission" date="2023-04" db="EMBL/GenBank/DDBJ databases">
        <title>Candida boidinii NBRC 10035.</title>
        <authorList>
            <person name="Ichikawa N."/>
            <person name="Sato H."/>
            <person name="Tonouchi N."/>
        </authorList>
    </citation>
    <scope>NUCLEOTIDE SEQUENCE</scope>
    <source>
        <strain evidence="4">NBRC 10035</strain>
    </source>
</reference>
<dbReference type="SUPFAM" id="SSF57850">
    <property type="entry name" value="RING/U-box"/>
    <property type="match status" value="1"/>
</dbReference>
<dbReference type="InterPro" id="IPR001841">
    <property type="entry name" value="Znf_RING"/>
</dbReference>
<keyword evidence="1" id="KW-0863">Zinc-finger</keyword>
<sequence>MSTISQNSNNDTVRTISEGRYRLPTVLIQYADGTSQDLLIEVGPPIDSLSVPSIFPTSNPNSNSNSSNDTNTTSTTNTTNTANTTSTANPESVDNNNNTTNSNDSNINQQQTEIPGVAIPATAAPSSSTPYRRRVLSESAASPSATNPERRGIRGLDYPAFDVTPEGVYGQNSTTSEFLNRLISPINRSIQQQQQLQQQHTHSNREAQGQENPFPNLTSNSRRPTTSSRPSEPSRNIILTVNYIYGRPETSNNTNTFGATTDPVVPVTTTADQTTSNPTSNAISNPPNQSTETPTFDGIGSNTTDISNQINNISNLSGSLILHVPNIDDSDDDSLQVLVRLATTIALRTIATSVKKISGVNDDHFARLKTKNANDLNESDRYCPICYDPYQEIDRSDVKQDDEDEEVEDENDEPNKRKKSSTISDNSESNETSPRKRRKINSDSRYTTSEHGSTTDTDKDTTANNLNNKTDKSEYTHVPVLMPCEHVFGRSCLREWLKTNNSCPLCRLSIPIPRSESNDTNSETTIILPNLARVISESRRVITSFNSRHLTFIIPDQMDGISRNDSEIEESNNSNNNNDNNDNNINDANTTDGVDSITNPSTSSTSSSISFHQFPHPAQNNNVLPSITGSPLTNRQNLSSPAAILANLIRESATRQQANQNRANPLAAAAAAAATTSTSVGSTVLPVQESNAENRSGNVFSNGLGLFGQLLQNLSNGRLRNSLRNRNDALSRFFRPNFFGSDTNNADEQQQQHQQERQGQGQGQGQRQRQRQRQTSASHFVNNNNPGRRIPPNSRPIPPRRNEFVNRDPLFPVGMESLRTASGVVTRPIHSTHYNNNNNRRFRSYNRSRSSASRNTAGSISNSSTPTSSNNNHPDTDARQNQNVIPPEPSSSTTQTRSAIDNDEEEEIINSQNVYNWLNSDSERSN</sequence>
<protein>
    <submittedName>
        <fullName evidence="4">Unnamed protein product</fullName>
    </submittedName>
</protein>
<dbReference type="InterPro" id="IPR013083">
    <property type="entry name" value="Znf_RING/FYVE/PHD"/>
</dbReference>
<feature type="region of interest" description="Disordered" evidence="2">
    <location>
        <begin position="734"/>
        <end position="807"/>
    </location>
</feature>
<keyword evidence="1" id="KW-0862">Zinc</keyword>
<feature type="compositionally biased region" description="Polar residues" evidence="2">
    <location>
        <begin position="443"/>
        <end position="452"/>
    </location>
</feature>